<gene>
    <name evidence="8" type="ORF">DPMN_095129</name>
</gene>
<dbReference type="Gene3D" id="2.10.50.10">
    <property type="entry name" value="Tumor Necrosis Factor Receptor, subunit A, domain 2"/>
    <property type="match status" value="1"/>
</dbReference>
<feature type="disulfide bond" evidence="5">
    <location>
        <begin position="107"/>
        <end position="117"/>
    </location>
</feature>
<dbReference type="Proteomes" id="UP000828390">
    <property type="component" value="Unassembled WGS sequence"/>
</dbReference>
<proteinExistence type="predicted"/>
<dbReference type="PROSITE" id="PS50092">
    <property type="entry name" value="TSP1"/>
    <property type="match status" value="1"/>
</dbReference>
<dbReference type="Pfam" id="PF00090">
    <property type="entry name" value="TSP_1"/>
    <property type="match status" value="1"/>
</dbReference>
<dbReference type="SUPFAM" id="SSF57184">
    <property type="entry name" value="Growth factor receptor domain"/>
    <property type="match status" value="1"/>
</dbReference>
<dbReference type="PROSITE" id="PS01186">
    <property type="entry name" value="EGF_2"/>
    <property type="match status" value="1"/>
</dbReference>
<dbReference type="SUPFAM" id="SSF82895">
    <property type="entry name" value="TSP-1 type 1 repeat"/>
    <property type="match status" value="1"/>
</dbReference>
<dbReference type="Pfam" id="PF07699">
    <property type="entry name" value="Ephrin_rec_like"/>
    <property type="match status" value="1"/>
</dbReference>
<feature type="domain" description="EGF-like" evidence="7">
    <location>
        <begin position="103"/>
        <end position="138"/>
    </location>
</feature>
<keyword evidence="6" id="KW-0812">Transmembrane</keyword>
<comment type="caution">
    <text evidence="5">Lacks conserved residue(s) required for the propagation of feature annotation.</text>
</comment>
<evidence type="ECO:0000313" key="9">
    <source>
        <dbReference type="Proteomes" id="UP000828390"/>
    </source>
</evidence>
<feature type="disulfide bond" evidence="5">
    <location>
        <begin position="128"/>
        <end position="137"/>
    </location>
</feature>
<dbReference type="PROSITE" id="PS00022">
    <property type="entry name" value="EGF_1"/>
    <property type="match status" value="2"/>
</dbReference>
<accession>A0A9D4R2G1</accession>
<dbReference type="InterPro" id="IPR036383">
    <property type="entry name" value="TSP1_rpt_sf"/>
</dbReference>
<dbReference type="InterPro" id="IPR052235">
    <property type="entry name" value="Nephronectin_domain"/>
</dbReference>
<keyword evidence="1 5" id="KW-0245">EGF-like domain</keyword>
<evidence type="ECO:0000256" key="2">
    <source>
        <dbReference type="ARBA" id="ARBA00022729"/>
    </source>
</evidence>
<dbReference type="SMART" id="SM00179">
    <property type="entry name" value="EGF_CA"/>
    <property type="match status" value="2"/>
</dbReference>
<dbReference type="Gene3D" id="2.20.100.10">
    <property type="entry name" value="Thrombospondin type-1 (TSP1) repeat"/>
    <property type="match status" value="1"/>
</dbReference>
<reference evidence="8" key="1">
    <citation type="journal article" date="2019" name="bioRxiv">
        <title>The Genome of the Zebra Mussel, Dreissena polymorpha: A Resource for Invasive Species Research.</title>
        <authorList>
            <person name="McCartney M.A."/>
            <person name="Auch B."/>
            <person name="Kono T."/>
            <person name="Mallez S."/>
            <person name="Zhang Y."/>
            <person name="Obille A."/>
            <person name="Becker A."/>
            <person name="Abrahante J.E."/>
            <person name="Garbe J."/>
            <person name="Badalamenti J.P."/>
            <person name="Herman A."/>
            <person name="Mangelson H."/>
            <person name="Liachko I."/>
            <person name="Sullivan S."/>
            <person name="Sone E.D."/>
            <person name="Koren S."/>
            <person name="Silverstein K.A.T."/>
            <person name="Beckman K.B."/>
            <person name="Gohl D.M."/>
        </authorList>
    </citation>
    <scope>NUCLEOTIDE SEQUENCE</scope>
    <source>
        <strain evidence="8">Duluth1</strain>
        <tissue evidence="8">Whole animal</tissue>
    </source>
</reference>
<dbReference type="InterPro" id="IPR001881">
    <property type="entry name" value="EGF-like_Ca-bd_dom"/>
</dbReference>
<comment type="caution">
    <text evidence="8">The sequence shown here is derived from an EMBL/GenBank/DDBJ whole genome shotgun (WGS) entry which is preliminary data.</text>
</comment>
<feature type="disulfide bond" evidence="5">
    <location>
        <begin position="165"/>
        <end position="174"/>
    </location>
</feature>
<evidence type="ECO:0000256" key="6">
    <source>
        <dbReference type="SAM" id="Phobius"/>
    </source>
</evidence>
<dbReference type="SMART" id="SM00181">
    <property type="entry name" value="EGF"/>
    <property type="match status" value="3"/>
</dbReference>
<dbReference type="PANTHER" id="PTHR24050:SF28">
    <property type="entry name" value="UROMODULIN-LIKE"/>
    <property type="match status" value="1"/>
</dbReference>
<keyword evidence="4 5" id="KW-1015">Disulfide bond</keyword>
<organism evidence="8 9">
    <name type="scientific">Dreissena polymorpha</name>
    <name type="common">Zebra mussel</name>
    <name type="synonym">Mytilus polymorpha</name>
    <dbReference type="NCBI Taxonomy" id="45954"/>
    <lineage>
        <taxon>Eukaryota</taxon>
        <taxon>Metazoa</taxon>
        <taxon>Spiralia</taxon>
        <taxon>Lophotrochozoa</taxon>
        <taxon>Mollusca</taxon>
        <taxon>Bivalvia</taxon>
        <taxon>Autobranchia</taxon>
        <taxon>Heteroconchia</taxon>
        <taxon>Euheterodonta</taxon>
        <taxon>Imparidentia</taxon>
        <taxon>Neoheterodontei</taxon>
        <taxon>Myida</taxon>
        <taxon>Dreissenoidea</taxon>
        <taxon>Dreissenidae</taxon>
        <taxon>Dreissena</taxon>
    </lineage>
</organism>
<evidence type="ECO:0000259" key="7">
    <source>
        <dbReference type="PROSITE" id="PS50026"/>
    </source>
</evidence>
<dbReference type="InterPro" id="IPR009030">
    <property type="entry name" value="Growth_fac_rcpt_cys_sf"/>
</dbReference>
<evidence type="ECO:0000256" key="1">
    <source>
        <dbReference type="ARBA" id="ARBA00022536"/>
    </source>
</evidence>
<dbReference type="PROSITE" id="PS50026">
    <property type="entry name" value="EGF_3"/>
    <property type="match status" value="2"/>
</dbReference>
<dbReference type="SMART" id="SM01411">
    <property type="entry name" value="Ephrin_rec_like"/>
    <property type="match status" value="1"/>
</dbReference>
<dbReference type="InterPro" id="IPR000742">
    <property type="entry name" value="EGF"/>
</dbReference>
<dbReference type="InterPro" id="IPR000884">
    <property type="entry name" value="TSP1_rpt"/>
</dbReference>
<dbReference type="PANTHER" id="PTHR24050">
    <property type="entry name" value="PA14 DOMAIN-CONTAINING PROTEIN"/>
    <property type="match status" value="1"/>
</dbReference>
<evidence type="ECO:0000256" key="5">
    <source>
        <dbReference type="PROSITE-ProRule" id="PRU00076"/>
    </source>
</evidence>
<sequence length="599" mass="63979">MSVWIKRDSDGTGELTISVRGNSSDIMSIRLSELVTVKSGNIEASTAFILSSTRWTHYVVELDFTSYALTVFIDNLQKLRKVGLTPLSIASGSVHMSSTKDTAFDECATAPCGNHTCVNGMGTFTCVCSGGWSGTRCEVPPDFCLNHDCKHGICVPGSGKYTCNCTDFYTGGDCSIPPVNGGWSSWSDWSGCGVTCGGSTQTRQRFCVEPGPGPGGLDCTGSKEGTQQCNVMDCPVCPTLKRGFGTTLKCETDPKSGDQRCNVSCLAGTTFPNGQEPYPVYECGRSTGYTWSPFPQIPDCMDFSSPFKIEMQSNAVFSDIIPSASKTAVKEAVLDKFKGVHCVATKTCEGNASIDDSQQRGKRSTTTSITIFFTNSIPNLNSLNIAGYIENGTVSPDLHTLQEAFKAIQEILTFLENNAPTIFSVVAGGVNYTVDPASIESFLGAYCKPGFSGRDGMCVECSAGTYQDNAVCRSCDVGTYQPSTGQTTCEPCPNGYTTAAYMATSIAECNVLTTRPPVTLTTQKSIVSDKTAGTIDAEHALDNHYTIPIIISGVIVAVAFIAVITAVVCFKIYRKHSRTSRSRSLASINMVYPNVCNAS</sequence>
<feature type="transmembrane region" description="Helical" evidence="6">
    <location>
        <begin position="549"/>
        <end position="573"/>
    </location>
</feature>
<name>A0A9D4R2G1_DREPO</name>
<dbReference type="PROSITE" id="PS00010">
    <property type="entry name" value="ASX_HYDROXYL"/>
    <property type="match status" value="1"/>
</dbReference>
<evidence type="ECO:0000256" key="3">
    <source>
        <dbReference type="ARBA" id="ARBA00022737"/>
    </source>
</evidence>
<keyword evidence="3" id="KW-0677">Repeat</keyword>
<dbReference type="AlphaFoldDB" id="A0A9D4R2G1"/>
<keyword evidence="9" id="KW-1185">Reference proteome</keyword>
<feature type="disulfide bond" evidence="5">
    <location>
        <begin position="144"/>
        <end position="154"/>
    </location>
</feature>
<feature type="domain" description="EGF-like" evidence="7">
    <location>
        <begin position="140"/>
        <end position="175"/>
    </location>
</feature>
<keyword evidence="6" id="KW-0472">Membrane</keyword>
<dbReference type="EMBL" id="JAIWYP010000003">
    <property type="protein sequence ID" value="KAH3852616.1"/>
    <property type="molecule type" value="Genomic_DNA"/>
</dbReference>
<dbReference type="Gene3D" id="2.10.25.10">
    <property type="entry name" value="Laminin"/>
    <property type="match status" value="1"/>
</dbReference>
<reference evidence="8" key="2">
    <citation type="submission" date="2020-11" db="EMBL/GenBank/DDBJ databases">
        <authorList>
            <person name="McCartney M.A."/>
            <person name="Auch B."/>
            <person name="Kono T."/>
            <person name="Mallez S."/>
            <person name="Becker A."/>
            <person name="Gohl D.M."/>
            <person name="Silverstein K.A.T."/>
            <person name="Koren S."/>
            <person name="Bechman K.B."/>
            <person name="Herman A."/>
            <person name="Abrahante J.E."/>
            <person name="Garbe J."/>
        </authorList>
    </citation>
    <scope>NUCLEOTIDE SEQUENCE</scope>
    <source>
        <strain evidence="8">Duluth1</strain>
        <tissue evidence="8">Whole animal</tissue>
    </source>
</reference>
<keyword evidence="2" id="KW-0732">Signal</keyword>
<dbReference type="SUPFAM" id="SSF57196">
    <property type="entry name" value="EGF/Laminin"/>
    <property type="match status" value="2"/>
</dbReference>
<dbReference type="GO" id="GO:0005509">
    <property type="term" value="F:calcium ion binding"/>
    <property type="evidence" value="ECO:0007669"/>
    <property type="project" value="InterPro"/>
</dbReference>
<dbReference type="CDD" id="cd00054">
    <property type="entry name" value="EGF_CA"/>
    <property type="match status" value="1"/>
</dbReference>
<dbReference type="InterPro" id="IPR011641">
    <property type="entry name" value="Tyr-kin_ephrin_A/B_rcpt-like"/>
</dbReference>
<evidence type="ECO:0000256" key="4">
    <source>
        <dbReference type="ARBA" id="ARBA00023157"/>
    </source>
</evidence>
<protein>
    <recommendedName>
        <fullName evidence="7">EGF-like domain-containing protein</fullName>
    </recommendedName>
</protein>
<keyword evidence="6" id="KW-1133">Transmembrane helix</keyword>
<dbReference type="FunFam" id="2.20.100.10:FF:000001">
    <property type="entry name" value="semaphorin-5A isoform X1"/>
    <property type="match status" value="1"/>
</dbReference>
<dbReference type="InterPro" id="IPR000152">
    <property type="entry name" value="EGF-type_Asp/Asn_hydroxyl_site"/>
</dbReference>
<evidence type="ECO:0000313" key="8">
    <source>
        <dbReference type="EMBL" id="KAH3852616.1"/>
    </source>
</evidence>
<dbReference type="SMART" id="SM00209">
    <property type="entry name" value="TSP1"/>
    <property type="match status" value="1"/>
</dbReference>